<keyword evidence="2" id="KW-1185">Reference proteome</keyword>
<accession>A0A5S4ZMG3</accession>
<reference evidence="1 2" key="1">
    <citation type="submission" date="2019-07" db="EMBL/GenBank/DDBJ databases">
        <title>Genomic Encyclopedia of Type Strains, Phase I: the one thousand microbial genomes (KMG-I) project.</title>
        <authorList>
            <person name="Kyrpides N."/>
        </authorList>
    </citation>
    <scope>NUCLEOTIDE SEQUENCE [LARGE SCALE GENOMIC DNA]</scope>
    <source>
        <strain evidence="1 2">DSM 6562</strain>
    </source>
</reference>
<organism evidence="1 2">
    <name type="scientific">Desulfallas thermosapovorans DSM 6562</name>
    <dbReference type="NCBI Taxonomy" id="1121431"/>
    <lineage>
        <taxon>Bacteria</taxon>
        <taxon>Bacillati</taxon>
        <taxon>Bacillota</taxon>
        <taxon>Clostridia</taxon>
        <taxon>Eubacteriales</taxon>
        <taxon>Desulfallaceae</taxon>
        <taxon>Desulfallas</taxon>
    </lineage>
</organism>
<gene>
    <name evidence="1" type="ORF">LX24_02908</name>
</gene>
<sequence length="67" mass="8220">MDWKKIHRWFESNLQEPLLQAEMHRVDMMLSNRATERVNRLRVIEGGKLRRCSHLEPEIQKKMRQAY</sequence>
<comment type="caution">
    <text evidence="1">The sequence shown here is derived from an EMBL/GenBank/DDBJ whole genome shotgun (WGS) entry which is preliminary data.</text>
</comment>
<dbReference type="RefSeq" id="WP_166512822.1">
    <property type="nucleotide sequence ID" value="NZ_VNHM01000028.1"/>
</dbReference>
<dbReference type="AlphaFoldDB" id="A0A5S4ZMG3"/>
<dbReference type="Proteomes" id="UP000323166">
    <property type="component" value="Unassembled WGS sequence"/>
</dbReference>
<evidence type="ECO:0000313" key="2">
    <source>
        <dbReference type="Proteomes" id="UP000323166"/>
    </source>
</evidence>
<dbReference type="EMBL" id="VNHM01000028">
    <property type="protein sequence ID" value="TYO92314.1"/>
    <property type="molecule type" value="Genomic_DNA"/>
</dbReference>
<proteinExistence type="predicted"/>
<evidence type="ECO:0000313" key="1">
    <source>
        <dbReference type="EMBL" id="TYO92314.1"/>
    </source>
</evidence>
<name>A0A5S4ZMG3_9FIRM</name>
<protein>
    <submittedName>
        <fullName evidence="1">Uncharacterized protein</fullName>
    </submittedName>
</protein>